<proteinExistence type="predicted"/>
<reference evidence="2 3" key="1">
    <citation type="submission" date="2021-04" db="EMBL/GenBank/DDBJ databases">
        <title>Nocardia tengchongensis.</title>
        <authorList>
            <person name="Zhuang k."/>
            <person name="Ran Y."/>
            <person name="Li W."/>
        </authorList>
    </citation>
    <scope>NUCLEOTIDE SEQUENCE [LARGE SCALE GENOMIC DNA]</scope>
    <source>
        <strain evidence="2 3">CFH S0057</strain>
    </source>
</reference>
<accession>A0ABX8D2D7</accession>
<dbReference type="RefSeq" id="WP_213560656.1">
    <property type="nucleotide sequence ID" value="NZ_JBHZDI010000032.1"/>
</dbReference>
<dbReference type="Pfam" id="PF14302">
    <property type="entry name" value="DUF4377"/>
    <property type="match status" value="1"/>
</dbReference>
<sequence>MDGFDYEPGYTYHLTIEQRPWPNPPADAPSVTWHLVRQISKDPA</sequence>
<dbReference type="EMBL" id="CP074371">
    <property type="protein sequence ID" value="QVI24595.1"/>
    <property type="molecule type" value="Genomic_DNA"/>
</dbReference>
<dbReference type="InterPro" id="IPR025485">
    <property type="entry name" value="DUF4377"/>
</dbReference>
<evidence type="ECO:0000259" key="1">
    <source>
        <dbReference type="Pfam" id="PF14302"/>
    </source>
</evidence>
<dbReference type="Proteomes" id="UP000683310">
    <property type="component" value="Chromosome"/>
</dbReference>
<evidence type="ECO:0000313" key="2">
    <source>
        <dbReference type="EMBL" id="QVI24595.1"/>
    </source>
</evidence>
<evidence type="ECO:0000313" key="3">
    <source>
        <dbReference type="Proteomes" id="UP000683310"/>
    </source>
</evidence>
<feature type="domain" description="DUF4377" evidence="1">
    <location>
        <begin position="2"/>
        <end position="41"/>
    </location>
</feature>
<name>A0ABX8D2D7_9NOCA</name>
<gene>
    <name evidence="2" type="ORF">KHQ06_02570</name>
</gene>
<keyword evidence="3" id="KW-1185">Reference proteome</keyword>
<organism evidence="2 3">
    <name type="scientific">Nocardia tengchongensis</name>
    <dbReference type="NCBI Taxonomy" id="2055889"/>
    <lineage>
        <taxon>Bacteria</taxon>
        <taxon>Bacillati</taxon>
        <taxon>Actinomycetota</taxon>
        <taxon>Actinomycetes</taxon>
        <taxon>Mycobacteriales</taxon>
        <taxon>Nocardiaceae</taxon>
        <taxon>Nocardia</taxon>
    </lineage>
</organism>
<protein>
    <submittedName>
        <fullName evidence="2">DUF4377 domain-containing protein</fullName>
    </submittedName>
</protein>